<dbReference type="KEGG" id="nin:NADRNF5_0643"/>
<gene>
    <name evidence="2" type="ORF">NADRNF5_0643</name>
</gene>
<keyword evidence="1" id="KW-1133">Transmembrane helix</keyword>
<dbReference type="EMBL" id="CP011070">
    <property type="protein sequence ID" value="AJW70339.1"/>
    <property type="molecule type" value="Genomic_DNA"/>
</dbReference>
<evidence type="ECO:0000256" key="1">
    <source>
        <dbReference type="SAM" id="Phobius"/>
    </source>
</evidence>
<feature type="transmembrane region" description="Helical" evidence="1">
    <location>
        <begin position="7"/>
        <end position="32"/>
    </location>
</feature>
<reference evidence="2 3" key="2">
    <citation type="journal article" date="2016" name="ISME J.">
        <title>Physiological and genomic characterization of two novel marine thaumarchaeal strains indicates niche differentiation.</title>
        <authorList>
            <person name="Bayer B."/>
            <person name="Vojvoda J."/>
            <person name="Offre P."/>
            <person name="Alves R.J."/>
            <person name="Elisabeth N.H."/>
            <person name="Garcia J.A."/>
            <person name="Volland J.M."/>
            <person name="Srivastava A."/>
            <person name="Schleper C."/>
            <person name="Herndl G.J."/>
        </authorList>
    </citation>
    <scope>NUCLEOTIDE SEQUENCE [LARGE SCALE GENOMIC DNA]</scope>
    <source>
        <strain evidence="2 3">NF5</strain>
    </source>
</reference>
<evidence type="ECO:0000313" key="2">
    <source>
        <dbReference type="EMBL" id="AJW70339.1"/>
    </source>
</evidence>
<organism evidence="2 3">
    <name type="scientific">Nitrosopumilus adriaticus</name>
    <dbReference type="NCBI Taxonomy" id="1580092"/>
    <lineage>
        <taxon>Archaea</taxon>
        <taxon>Nitrososphaerota</taxon>
        <taxon>Nitrososphaeria</taxon>
        <taxon>Nitrosopumilales</taxon>
        <taxon>Nitrosopumilaceae</taxon>
        <taxon>Nitrosopumilus</taxon>
    </lineage>
</organism>
<dbReference type="HOGENOM" id="CLU_1811360_0_0_2"/>
<name>A0A0D5C0N4_9ARCH</name>
<dbReference type="Proteomes" id="UP000032408">
    <property type="component" value="Chromosome"/>
</dbReference>
<keyword evidence="1" id="KW-0472">Membrane</keyword>
<dbReference type="AlphaFoldDB" id="A0A0D5C0N4"/>
<accession>A0A0D5C0N4</accession>
<reference evidence="3" key="1">
    <citation type="submission" date="2015-03" db="EMBL/GenBank/DDBJ databases">
        <title>Characterization of two novel Thaumarchaeota isolated from the Northern Adriatic Sea.</title>
        <authorList>
            <person name="Bayer B."/>
            <person name="Vojvoda J."/>
            <person name="Offre P."/>
            <person name="Srivastava A."/>
            <person name="Elisabeth N."/>
            <person name="Garcia J.A.L."/>
            <person name="Schleper C."/>
            <person name="Herndl G.J."/>
        </authorList>
    </citation>
    <scope>NUCLEOTIDE SEQUENCE [LARGE SCALE GENOMIC DNA]</scope>
    <source>
        <strain evidence="3">NF5</strain>
    </source>
</reference>
<sequence length="142" mass="15839">MKTRYKIPIIVGIVILIGFVAIVIAPVFLMIVSNALAGFIMSNTSDETFEEDFAKIPEVKFFIEKYPNHSTSHSGDFLGWKVIFYDSKAGNESAISLHVKKSVLHQGVKISAGCNNSNSSFAYDIPQEQVMDYLKNDKCLKK</sequence>
<protein>
    <submittedName>
        <fullName evidence="2">Uncharacterized protein</fullName>
    </submittedName>
</protein>
<keyword evidence="3" id="KW-1185">Reference proteome</keyword>
<proteinExistence type="predicted"/>
<dbReference type="STRING" id="1580092.NADRNF5_0643"/>
<keyword evidence="1" id="KW-0812">Transmembrane</keyword>
<dbReference type="GeneID" id="24819872"/>
<evidence type="ECO:0000313" key="3">
    <source>
        <dbReference type="Proteomes" id="UP000032408"/>
    </source>
</evidence>
<dbReference type="RefSeq" id="WP_048115617.1">
    <property type="nucleotide sequence ID" value="NZ_CP011070.1"/>
</dbReference>